<keyword evidence="2" id="KW-1185">Reference proteome</keyword>
<dbReference type="RefSeq" id="WP_143026645.1">
    <property type="nucleotide sequence ID" value="NZ_FNEM01000014.1"/>
</dbReference>
<evidence type="ECO:0000313" key="1">
    <source>
        <dbReference type="EMBL" id="SDJ84008.1"/>
    </source>
</evidence>
<accession>A0A1G8X029</accession>
<sequence>MEVLELVGSCLVLFACLCLAGLALFYIASLVVAALVFISGLYNNETGTRNPVVVAWELNRDERRWPRPKNSLTPKGYS</sequence>
<dbReference type="Proteomes" id="UP000199527">
    <property type="component" value="Unassembled WGS sequence"/>
</dbReference>
<gene>
    <name evidence="1" type="ORF">SAMN04488540_11451</name>
</gene>
<dbReference type="AlphaFoldDB" id="A0A1G8X029"/>
<reference evidence="2" key="1">
    <citation type="submission" date="2016-10" db="EMBL/GenBank/DDBJ databases">
        <authorList>
            <person name="Varghese N."/>
            <person name="Submissions S."/>
        </authorList>
    </citation>
    <scope>NUCLEOTIDE SEQUENCE [LARGE SCALE GENOMIC DNA]</scope>
    <source>
        <strain evidence="2">DSM 23317</strain>
    </source>
</reference>
<evidence type="ECO:0000313" key="2">
    <source>
        <dbReference type="Proteomes" id="UP000199527"/>
    </source>
</evidence>
<proteinExistence type="predicted"/>
<name>A0A1G8X029_9GAMM</name>
<dbReference type="OrthoDB" id="6401473at2"/>
<dbReference type="EMBL" id="FNEM01000014">
    <property type="protein sequence ID" value="SDJ84008.1"/>
    <property type="molecule type" value="Genomic_DNA"/>
</dbReference>
<organism evidence="1 2">
    <name type="scientific">Ferrimonas sediminum</name>
    <dbReference type="NCBI Taxonomy" id="718193"/>
    <lineage>
        <taxon>Bacteria</taxon>
        <taxon>Pseudomonadati</taxon>
        <taxon>Pseudomonadota</taxon>
        <taxon>Gammaproteobacteria</taxon>
        <taxon>Alteromonadales</taxon>
        <taxon>Ferrimonadaceae</taxon>
        <taxon>Ferrimonas</taxon>
    </lineage>
</organism>
<protein>
    <submittedName>
        <fullName evidence="1">Uncharacterized protein</fullName>
    </submittedName>
</protein>